<evidence type="ECO:0000313" key="10">
    <source>
        <dbReference type="EMBL" id="NDV29848.1"/>
    </source>
</evidence>
<dbReference type="InterPro" id="IPR032696">
    <property type="entry name" value="SQ_cyclase_C"/>
</dbReference>
<dbReference type="InterPro" id="IPR002365">
    <property type="entry name" value="Terpene_synthase_CS"/>
</dbReference>
<keyword evidence="6 7" id="KW-0413">Isomerase</keyword>
<dbReference type="FunFam" id="1.50.10.20:FF:000003">
    <property type="entry name" value="Terpene cyclase/mutase family member"/>
    <property type="match status" value="1"/>
</dbReference>
<dbReference type="PANTHER" id="PTHR11764:SF20">
    <property type="entry name" value="LANOSTEROL SYNTHASE"/>
    <property type="match status" value="1"/>
</dbReference>
<comment type="similarity">
    <text evidence="1 7">Belongs to the terpene cyclase/mutase family.</text>
</comment>
<sequence>MKPEEQNSIDKYFLGLATSEQFPPLSTPNDVTEATRNAMKFYSQLQMEDGHWGNDYGGPLFLMPGLVFTCYISNTQIPKHHKLEMIRYLTSLQTEDGGWGLHIESSATMFGTVMNYVTMRILGVSRADTRMVKARTWIEERGGAVSIPAWGKFWLCTLGLYDWEGMNPVPPELWILPYSLPVHPGRWWCHCRVVYLPMAWLYGKRASMEPTPLIKQLREELYTQVYETIDWPAHKNNVYKADSYKPHSWLFSVAFGTLSFYEEIANQKLRDYALKVTLDHIRYEDTETNGICIGPVNKAMDMLVEYWASEGKSKLFKLHQDRIWDYLWLAADGMKMQGYNGSQLWDTAFSLQAMMETGMGDEPEFRKTMISGYNYIDITQVRQNNRDRETYYRHISKGAWPFSTVDHGWPISDCTAEGFTCALLMPRALECCKKLMISEDRLFDSVNVLLSYQNQDGGWPSYENQRGPAFMELLNPADCFDGIMVDYSYVECSSACMLALLRFRKVFPEHRAQEINTAVQRGVEFLKRAQRSDGSWHGCWGVCYTYAGWFAINALTMAKQFGIGRDVEPTIKKGTQFLLSHQHEDGSWGEDFKSCVEKRWVDLPDGHVVNTSWAVLALMNLDPMPMKAIEKGIKWLVQQQLPNGDWEQTTISGVFNNNCAISYSGYKNIFPIWALGRYLSITKQENKKPQTNPKKKSK</sequence>
<dbReference type="GO" id="GO:0016104">
    <property type="term" value="P:triterpenoid biosynthetic process"/>
    <property type="evidence" value="ECO:0007669"/>
    <property type="project" value="InterPro"/>
</dbReference>
<organism evidence="10">
    <name type="scientific">Arcella intermedia</name>
    <dbReference type="NCBI Taxonomy" id="1963864"/>
    <lineage>
        <taxon>Eukaryota</taxon>
        <taxon>Amoebozoa</taxon>
        <taxon>Tubulinea</taxon>
        <taxon>Elardia</taxon>
        <taxon>Arcellinida</taxon>
        <taxon>Sphaerothecina</taxon>
        <taxon>Arcellidae</taxon>
        <taxon>Arcella</taxon>
    </lineage>
</organism>
<evidence type="ECO:0000259" key="9">
    <source>
        <dbReference type="Pfam" id="PF13249"/>
    </source>
</evidence>
<dbReference type="Pfam" id="PF13249">
    <property type="entry name" value="SQHop_cyclase_N"/>
    <property type="match status" value="1"/>
</dbReference>
<accession>A0A6B2KZ30</accession>
<dbReference type="Gene3D" id="1.50.10.20">
    <property type="match status" value="2"/>
</dbReference>
<dbReference type="InterPro" id="IPR018333">
    <property type="entry name" value="Squalene_cyclase"/>
</dbReference>
<proteinExistence type="inferred from homology"/>
<dbReference type="EC" id="5.4.99.-" evidence="7"/>
<dbReference type="InterPro" id="IPR008930">
    <property type="entry name" value="Terpenoid_cyclase/PrenylTrfase"/>
</dbReference>
<dbReference type="Pfam" id="PF13243">
    <property type="entry name" value="SQHop_cyclase_C"/>
    <property type="match status" value="1"/>
</dbReference>
<evidence type="ECO:0000256" key="4">
    <source>
        <dbReference type="ARBA" id="ARBA00022955"/>
    </source>
</evidence>
<protein>
    <recommendedName>
        <fullName evidence="7">Terpene cyclase/mutase family member</fullName>
        <ecNumber evidence="7">5.4.99.-</ecNumber>
    </recommendedName>
</protein>
<evidence type="ECO:0000259" key="8">
    <source>
        <dbReference type="Pfam" id="PF13243"/>
    </source>
</evidence>
<dbReference type="GO" id="GO:0005811">
    <property type="term" value="C:lipid droplet"/>
    <property type="evidence" value="ECO:0007669"/>
    <property type="project" value="InterPro"/>
</dbReference>
<feature type="domain" description="Squalene cyclase C-terminal" evidence="8">
    <location>
        <begin position="342"/>
        <end position="679"/>
    </location>
</feature>
<keyword evidence="2" id="KW-0444">Lipid biosynthesis</keyword>
<dbReference type="InterPro" id="IPR032697">
    <property type="entry name" value="SQ_cyclase_N"/>
</dbReference>
<dbReference type="PANTHER" id="PTHR11764">
    <property type="entry name" value="TERPENE CYCLASE/MUTASE FAMILY MEMBER"/>
    <property type="match status" value="1"/>
</dbReference>
<feature type="domain" description="Squalene cyclase N-terminal" evidence="9">
    <location>
        <begin position="37"/>
        <end position="285"/>
    </location>
</feature>
<dbReference type="GO" id="GO:0031559">
    <property type="term" value="F:oxidosqualene cyclase activity"/>
    <property type="evidence" value="ECO:0007669"/>
    <property type="project" value="UniProtKB-ARBA"/>
</dbReference>
<evidence type="ECO:0000256" key="6">
    <source>
        <dbReference type="ARBA" id="ARBA00023235"/>
    </source>
</evidence>
<dbReference type="SFLD" id="SFLDG01016">
    <property type="entry name" value="Prenyltransferase_Like_2"/>
    <property type="match status" value="1"/>
</dbReference>
<dbReference type="GO" id="GO:0006694">
    <property type="term" value="P:steroid biosynthetic process"/>
    <property type="evidence" value="ECO:0007669"/>
    <property type="project" value="UniProtKB-KW"/>
</dbReference>
<dbReference type="NCBIfam" id="TIGR01787">
    <property type="entry name" value="squalene_cyclas"/>
    <property type="match status" value="1"/>
</dbReference>
<dbReference type="SUPFAM" id="SSF48239">
    <property type="entry name" value="Terpenoid cyclases/Protein prenyltransferases"/>
    <property type="match status" value="2"/>
</dbReference>
<dbReference type="AlphaFoldDB" id="A0A6B2KZ30"/>
<keyword evidence="5" id="KW-0443">Lipid metabolism</keyword>
<keyword evidence="4" id="KW-0752">Steroid biosynthesis</keyword>
<dbReference type="EMBL" id="GIBP01000879">
    <property type="protein sequence ID" value="NDV29848.1"/>
    <property type="molecule type" value="Transcribed_RNA"/>
</dbReference>
<name>A0A6B2KZ30_9EUKA</name>
<evidence type="ECO:0000256" key="2">
    <source>
        <dbReference type="ARBA" id="ARBA00022516"/>
    </source>
</evidence>
<dbReference type="CDD" id="cd02892">
    <property type="entry name" value="SQCY_1"/>
    <property type="match status" value="1"/>
</dbReference>
<keyword evidence="3" id="KW-0677">Repeat</keyword>
<dbReference type="PROSITE" id="PS01074">
    <property type="entry name" value="TERPENE_SYNTHASES"/>
    <property type="match status" value="1"/>
</dbReference>
<evidence type="ECO:0000256" key="7">
    <source>
        <dbReference type="RuleBase" id="RU362003"/>
    </source>
</evidence>
<evidence type="ECO:0000256" key="5">
    <source>
        <dbReference type="ARBA" id="ARBA00023098"/>
    </source>
</evidence>
<evidence type="ECO:0000256" key="3">
    <source>
        <dbReference type="ARBA" id="ARBA00022737"/>
    </source>
</evidence>
<reference evidence="10" key="1">
    <citation type="journal article" date="2020" name="J. Eukaryot. Microbiol.">
        <title>De novo Sequencing, Assembly and Annotation of the Transcriptome for the Free-Living Testate Amoeba Arcella intermedia.</title>
        <authorList>
            <person name="Ribeiro G.M."/>
            <person name="Porfirio-Sousa A.L."/>
            <person name="Maurer-Alcala X.X."/>
            <person name="Katz L.A."/>
            <person name="Lahr D.J.G."/>
        </authorList>
    </citation>
    <scope>NUCLEOTIDE SEQUENCE</scope>
</reference>
<evidence type="ECO:0000256" key="1">
    <source>
        <dbReference type="ARBA" id="ARBA00009755"/>
    </source>
</evidence>